<proteinExistence type="predicted"/>
<dbReference type="EMBL" id="BAFE01000005">
    <property type="protein sequence ID" value="GAB47153.1"/>
    <property type="molecule type" value="Genomic_DNA"/>
</dbReference>
<dbReference type="Pfam" id="PF02597">
    <property type="entry name" value="ThiS"/>
    <property type="match status" value="1"/>
</dbReference>
<name>H5UN45_9MICO</name>
<dbReference type="SUPFAM" id="SSF54285">
    <property type="entry name" value="MoaD/ThiS"/>
    <property type="match status" value="1"/>
</dbReference>
<dbReference type="Proteomes" id="UP000004367">
    <property type="component" value="Unassembled WGS sequence"/>
</dbReference>
<dbReference type="AlphaFoldDB" id="H5UN45"/>
<organism evidence="1 2">
    <name type="scientific">Mobilicoccus pelagius NBRC 104925</name>
    <dbReference type="NCBI Taxonomy" id="1089455"/>
    <lineage>
        <taxon>Bacteria</taxon>
        <taxon>Bacillati</taxon>
        <taxon>Actinomycetota</taxon>
        <taxon>Actinomycetes</taxon>
        <taxon>Micrococcales</taxon>
        <taxon>Dermatophilaceae</taxon>
        <taxon>Mobilicoccus</taxon>
    </lineage>
</organism>
<sequence length="82" mass="8310">MTVMLRYWAAAAAATGVDVEEAAPGAVASVLADAVLRHPDLARILDVASVLLDGVPVRAGAREETRAEGGSTLEVLPPFAGG</sequence>
<reference evidence="1 2" key="1">
    <citation type="submission" date="2012-02" db="EMBL/GenBank/DDBJ databases">
        <title>Whole genome shotgun sequence of Mobilicoccus pelagius NBRC 104925.</title>
        <authorList>
            <person name="Yoshida Y."/>
            <person name="Hosoyama A."/>
            <person name="Tsuchikane K."/>
            <person name="Katsumata H."/>
            <person name="Yamazaki S."/>
            <person name="Fujita N."/>
        </authorList>
    </citation>
    <scope>NUCLEOTIDE SEQUENCE [LARGE SCALE GENOMIC DNA]</scope>
    <source>
        <strain evidence="1 2">NBRC 104925</strain>
    </source>
</reference>
<accession>H5UN45</accession>
<dbReference type="STRING" id="1089455.MOPEL_005_00150"/>
<dbReference type="InterPro" id="IPR003749">
    <property type="entry name" value="ThiS/MoaD-like"/>
</dbReference>
<gene>
    <name evidence="1" type="ORF">MOPEL_005_00150</name>
</gene>
<dbReference type="InterPro" id="IPR012675">
    <property type="entry name" value="Beta-grasp_dom_sf"/>
</dbReference>
<dbReference type="Gene3D" id="3.10.20.30">
    <property type="match status" value="1"/>
</dbReference>
<evidence type="ECO:0000313" key="2">
    <source>
        <dbReference type="Proteomes" id="UP000004367"/>
    </source>
</evidence>
<dbReference type="eggNOG" id="COG1977">
    <property type="taxonomic scope" value="Bacteria"/>
</dbReference>
<dbReference type="InterPro" id="IPR016155">
    <property type="entry name" value="Mopterin_synth/thiamin_S_b"/>
</dbReference>
<evidence type="ECO:0000313" key="1">
    <source>
        <dbReference type="EMBL" id="GAB47153.1"/>
    </source>
</evidence>
<keyword evidence="2" id="KW-1185">Reference proteome</keyword>
<comment type="caution">
    <text evidence="1">The sequence shown here is derived from an EMBL/GenBank/DDBJ whole genome shotgun (WGS) entry which is preliminary data.</text>
</comment>
<protein>
    <submittedName>
        <fullName evidence="1">Putative molybdopterin converting factor</fullName>
    </submittedName>
</protein>